<evidence type="ECO:0000256" key="1">
    <source>
        <dbReference type="ARBA" id="ARBA00008482"/>
    </source>
</evidence>
<feature type="compositionally biased region" description="Basic residues" evidence="3">
    <location>
        <begin position="241"/>
        <end position="250"/>
    </location>
</feature>
<dbReference type="STRING" id="246404.A0A507FGD9"/>
<dbReference type="InterPro" id="IPR045237">
    <property type="entry name" value="COPS7/eIF3m"/>
</dbReference>
<evidence type="ECO:0000256" key="3">
    <source>
        <dbReference type="SAM" id="MobiDB-lite"/>
    </source>
</evidence>
<organism evidence="5 6">
    <name type="scientific">Chytriomyces confervae</name>
    <dbReference type="NCBI Taxonomy" id="246404"/>
    <lineage>
        <taxon>Eukaryota</taxon>
        <taxon>Fungi</taxon>
        <taxon>Fungi incertae sedis</taxon>
        <taxon>Chytridiomycota</taxon>
        <taxon>Chytridiomycota incertae sedis</taxon>
        <taxon>Chytridiomycetes</taxon>
        <taxon>Chytridiales</taxon>
        <taxon>Chytriomycetaceae</taxon>
        <taxon>Chytriomyces</taxon>
    </lineage>
</organism>
<dbReference type="EMBL" id="QEAP01000086">
    <property type="protein sequence ID" value="TPX75304.1"/>
    <property type="molecule type" value="Genomic_DNA"/>
</dbReference>
<dbReference type="Pfam" id="PF22061">
    <property type="entry name" value="CSN7_HB_subdom"/>
    <property type="match status" value="1"/>
</dbReference>
<evidence type="ECO:0000313" key="6">
    <source>
        <dbReference type="Proteomes" id="UP000320333"/>
    </source>
</evidence>
<dbReference type="PROSITE" id="PS50250">
    <property type="entry name" value="PCI"/>
    <property type="match status" value="1"/>
</dbReference>
<comment type="similarity">
    <text evidence="1">Belongs to the CSN7/EIF3M family. CSN7 subfamily.</text>
</comment>
<feature type="compositionally biased region" description="Basic and acidic residues" evidence="3">
    <location>
        <begin position="217"/>
        <end position="229"/>
    </location>
</feature>
<keyword evidence="6" id="KW-1185">Reference proteome</keyword>
<dbReference type="AlphaFoldDB" id="A0A507FGD9"/>
<gene>
    <name evidence="5" type="ORF">CcCBS67573_g03415</name>
</gene>
<dbReference type="OrthoDB" id="10265275at2759"/>
<evidence type="ECO:0000256" key="2">
    <source>
        <dbReference type="ARBA" id="ARBA00022790"/>
    </source>
</evidence>
<dbReference type="Pfam" id="PF01399">
    <property type="entry name" value="PCI"/>
    <property type="match status" value="1"/>
</dbReference>
<proteinExistence type="inferred from homology"/>
<accession>A0A507FGD9</accession>
<sequence length="250" mass="27630">MDAFLVLAKSAKGAACAQLILDALSAPGVFVFGELVESANVKELASSDKYRGHFHLLRLFAYGTFSEYADSEQLPELNQQQMNKLRQLSIVSLSKSSKVLPYVQLQQELHISNIRELEDLIIDAIYLDIIEGKLDQKGMCLRVENAMGRDLKPGETQHLLQVLTDWTETSEKILALIDSELEAVTKSDADFSASKALYEKNLESAKVDANKASARSAFHDGEGYDRMDQEGASGRGFAAKKAVRGKSRKQ</sequence>
<dbReference type="GO" id="GO:0008180">
    <property type="term" value="C:COP9 signalosome"/>
    <property type="evidence" value="ECO:0007669"/>
    <property type="project" value="UniProtKB-KW"/>
</dbReference>
<dbReference type="SMART" id="SM00088">
    <property type="entry name" value="PINT"/>
    <property type="match status" value="1"/>
</dbReference>
<dbReference type="PANTHER" id="PTHR15350:SF5">
    <property type="entry name" value="COP9 SIGNALOSOME COMPLEX SUBUNIT 7"/>
    <property type="match status" value="1"/>
</dbReference>
<evidence type="ECO:0000313" key="5">
    <source>
        <dbReference type="EMBL" id="TPX75304.1"/>
    </source>
</evidence>
<evidence type="ECO:0000259" key="4">
    <source>
        <dbReference type="PROSITE" id="PS50250"/>
    </source>
</evidence>
<reference evidence="5 6" key="1">
    <citation type="journal article" date="2019" name="Sci. Rep.">
        <title>Comparative genomics of chytrid fungi reveal insights into the obligate biotrophic and pathogenic lifestyle of Synchytrium endobioticum.</title>
        <authorList>
            <person name="van de Vossenberg B.T.L.H."/>
            <person name="Warris S."/>
            <person name="Nguyen H.D.T."/>
            <person name="van Gent-Pelzer M.P.E."/>
            <person name="Joly D.L."/>
            <person name="van de Geest H.C."/>
            <person name="Bonants P.J.M."/>
            <person name="Smith D.S."/>
            <person name="Levesque C.A."/>
            <person name="van der Lee T.A.J."/>
        </authorList>
    </citation>
    <scope>NUCLEOTIDE SEQUENCE [LARGE SCALE GENOMIC DNA]</scope>
    <source>
        <strain evidence="5 6">CBS 675.73</strain>
    </source>
</reference>
<feature type="region of interest" description="Disordered" evidence="3">
    <location>
        <begin position="207"/>
        <end position="250"/>
    </location>
</feature>
<name>A0A507FGD9_9FUNG</name>
<comment type="caution">
    <text evidence="5">The sequence shown here is derived from an EMBL/GenBank/DDBJ whole genome shotgun (WGS) entry which is preliminary data.</text>
</comment>
<feature type="domain" description="PCI" evidence="4">
    <location>
        <begin position="1"/>
        <end position="148"/>
    </location>
</feature>
<dbReference type="PANTHER" id="PTHR15350">
    <property type="entry name" value="COP9 SIGNALOSOME COMPLEX SUBUNIT 7/DENDRITIC CELL PROTEIN GA17"/>
    <property type="match status" value="1"/>
</dbReference>
<dbReference type="Proteomes" id="UP000320333">
    <property type="component" value="Unassembled WGS sequence"/>
</dbReference>
<protein>
    <recommendedName>
        <fullName evidence="4">PCI domain-containing protein</fullName>
    </recommendedName>
</protein>
<keyword evidence="2" id="KW-0736">Signalosome</keyword>
<dbReference type="InterPro" id="IPR000717">
    <property type="entry name" value="PCI_dom"/>
</dbReference>